<name>A0A411WP37_9GAMM</name>
<proteinExistence type="predicted"/>
<accession>A0A411WP37</accession>
<keyword evidence="3" id="KW-1185">Reference proteome</keyword>
<protein>
    <submittedName>
        <fullName evidence="2">Glycosyltransferase</fullName>
    </submittedName>
</protein>
<dbReference type="OrthoDB" id="9802649at2"/>
<dbReference type="CDD" id="cd00761">
    <property type="entry name" value="Glyco_tranf_GTA_type"/>
    <property type="match status" value="1"/>
</dbReference>
<organism evidence="2 3">
    <name type="scientific">Limnobaculum zhutongyuii</name>
    <dbReference type="NCBI Taxonomy" id="2498113"/>
    <lineage>
        <taxon>Bacteria</taxon>
        <taxon>Pseudomonadati</taxon>
        <taxon>Pseudomonadota</taxon>
        <taxon>Gammaproteobacteria</taxon>
        <taxon>Enterobacterales</taxon>
        <taxon>Budviciaceae</taxon>
        <taxon>Limnobaculum</taxon>
    </lineage>
</organism>
<dbReference type="GO" id="GO:0016740">
    <property type="term" value="F:transferase activity"/>
    <property type="evidence" value="ECO:0007669"/>
    <property type="project" value="UniProtKB-KW"/>
</dbReference>
<dbReference type="InterPro" id="IPR001173">
    <property type="entry name" value="Glyco_trans_2-like"/>
</dbReference>
<dbReference type="RefSeq" id="WP_130592895.1">
    <property type="nucleotide sequence ID" value="NZ_CP034752.1"/>
</dbReference>
<reference evidence="2 3" key="1">
    <citation type="submission" date="2019-03" db="EMBL/GenBank/DDBJ databases">
        <title>Pragia sp. nov. isolated from the gut tract of Carduelis flavirostris.</title>
        <authorList>
            <person name="Ge Y."/>
        </authorList>
    </citation>
    <scope>NUCLEOTIDE SEQUENCE [LARGE SCALE GENOMIC DNA]</scope>
    <source>
        <strain evidence="2 3">CF-458</strain>
    </source>
</reference>
<dbReference type="AlphaFoldDB" id="A0A411WP37"/>
<dbReference type="InterPro" id="IPR029044">
    <property type="entry name" value="Nucleotide-diphossugar_trans"/>
</dbReference>
<sequence length="394" mass="45018">MVLLSIVIATHNRQNYAIEAIRSILDINNNKIQLVVHDTSDSFLLKDLVSNIVDIRFKYHHCTEVLSMTENYNRAVALADGKYITLIGDDDTILNELIDAVEYANANDISVITPKVFAEYYWPDYNTKLSGNYHAGKLRITPFANNKKIVMSDKALTQAFDACFQGTYDLPKLYHGVAKKELLDIIKSNTGDYFHGVSPDISIAISLAYYSDNYLVVEYPLTLPGSSGNSNSGRSAMRTHVGRLEDDPHMKRFKSYIWNNTLPRFFSVETVWAQAGIETINKIPNSNNKFNYLKFYSLCLVNHPSYYREVFSALKCYKNESGLSSMAILFPVFKYIMYLGYKKIHSLTYKVYSRFVGNKVKSNQMVEFTALNVFDAKKIADDYLCKLNKCLFKK</sequence>
<evidence type="ECO:0000313" key="2">
    <source>
        <dbReference type="EMBL" id="QBH97938.1"/>
    </source>
</evidence>
<evidence type="ECO:0000313" key="3">
    <source>
        <dbReference type="Proteomes" id="UP000293154"/>
    </source>
</evidence>
<dbReference type="KEGG" id="prag:EKN56_16990"/>
<evidence type="ECO:0000259" key="1">
    <source>
        <dbReference type="Pfam" id="PF00535"/>
    </source>
</evidence>
<dbReference type="Pfam" id="PF00535">
    <property type="entry name" value="Glycos_transf_2"/>
    <property type="match status" value="1"/>
</dbReference>
<dbReference type="Proteomes" id="UP000293154">
    <property type="component" value="Chromosome"/>
</dbReference>
<gene>
    <name evidence="2" type="ORF">EKN56_16990</name>
</gene>
<dbReference type="SUPFAM" id="SSF53448">
    <property type="entry name" value="Nucleotide-diphospho-sugar transferases"/>
    <property type="match status" value="1"/>
</dbReference>
<keyword evidence="2" id="KW-0808">Transferase</keyword>
<feature type="domain" description="Glycosyltransferase 2-like" evidence="1">
    <location>
        <begin position="5"/>
        <end position="128"/>
    </location>
</feature>
<dbReference type="EMBL" id="CP034752">
    <property type="protein sequence ID" value="QBH97938.1"/>
    <property type="molecule type" value="Genomic_DNA"/>
</dbReference>
<dbReference type="Gene3D" id="3.90.550.10">
    <property type="entry name" value="Spore Coat Polysaccharide Biosynthesis Protein SpsA, Chain A"/>
    <property type="match status" value="1"/>
</dbReference>